<proteinExistence type="predicted"/>
<accession>A0A099WFU0</accession>
<dbReference type="SUPFAM" id="SSF55874">
    <property type="entry name" value="ATPase domain of HSP90 chaperone/DNA topoisomerase II/histidine kinase"/>
    <property type="match status" value="1"/>
</dbReference>
<sequence length="441" mass="50167">MSENDLYITMSIISFILPVLILDIEKVIRVRIISTLILCFAVYYLFLESLSPTYFSVLAYGILLLFMYITTNDFTTSLVYFLTVNLILNVSWYCSFGILLSFAGENGIVFPFGGIDYREILIGYTIQFVIIMAQSLFLRKYLNTTNKNVMQKIMSSSLWLKIVMLSIPIGIELVTALFLAIPEMAYHHLRMGALVIVFLMIYLIGMVALKIKITQQKEYLALTAAQQENLEKQNKSLKGLKHDFNNMLISIQFFLQKNDYSGLVEYMQDIGMMMDDDMSLELPEIRNMPIKGLLLAKLLQARDSGVRINMEATEIINQIPVSTAKCVRILGIILDNALEAAQESEDATVDIFIYSQNKRLHFLVMNTMKRSNDVDIETLYQPGYSSKGSGRGYGLYNIRKLVKSDKKLAFQSSIVNGSFIAKFSILENNKGSEIYEETVCH</sequence>
<dbReference type="InterPro" id="IPR036890">
    <property type="entry name" value="HATPase_C_sf"/>
</dbReference>
<dbReference type="RefSeq" id="WP_036083951.1">
    <property type="nucleotide sequence ID" value="NZ_CBCSHQ010000001.1"/>
</dbReference>
<feature type="transmembrane region" description="Helical" evidence="1">
    <location>
        <begin position="120"/>
        <end position="138"/>
    </location>
</feature>
<name>A0A099WFU0_9LIST</name>
<evidence type="ECO:0000259" key="2">
    <source>
        <dbReference type="Pfam" id="PF14501"/>
    </source>
</evidence>
<keyword evidence="1" id="KW-1133">Transmembrane helix</keyword>
<dbReference type="PANTHER" id="PTHR40448">
    <property type="entry name" value="TWO-COMPONENT SENSOR HISTIDINE KINASE"/>
    <property type="match status" value="1"/>
</dbReference>
<dbReference type="STRING" id="1552123.EP57_02655"/>
<dbReference type="PANTHER" id="PTHR40448:SF1">
    <property type="entry name" value="TWO-COMPONENT SENSOR HISTIDINE KINASE"/>
    <property type="match status" value="1"/>
</dbReference>
<comment type="caution">
    <text evidence="3">The sequence shown here is derived from an EMBL/GenBank/DDBJ whole genome shotgun (WGS) entry which is preliminary data.</text>
</comment>
<feature type="transmembrane region" description="Helical" evidence="1">
    <location>
        <begin position="6"/>
        <end position="23"/>
    </location>
</feature>
<evidence type="ECO:0000313" key="4">
    <source>
        <dbReference type="Proteomes" id="UP000029844"/>
    </source>
</evidence>
<dbReference type="Pfam" id="PF14501">
    <property type="entry name" value="HATPase_c_5"/>
    <property type="match status" value="1"/>
</dbReference>
<dbReference type="GeneID" id="58716335"/>
<organism evidence="3 4">
    <name type="scientific">Listeria booriae</name>
    <dbReference type="NCBI Taxonomy" id="1552123"/>
    <lineage>
        <taxon>Bacteria</taxon>
        <taxon>Bacillati</taxon>
        <taxon>Bacillota</taxon>
        <taxon>Bacilli</taxon>
        <taxon>Bacillales</taxon>
        <taxon>Listeriaceae</taxon>
        <taxon>Listeria</taxon>
    </lineage>
</organism>
<dbReference type="InterPro" id="IPR032834">
    <property type="entry name" value="NatK-like_C"/>
</dbReference>
<gene>
    <name evidence="3" type="ORF">EP57_02655</name>
</gene>
<keyword evidence="4" id="KW-1185">Reference proteome</keyword>
<feature type="transmembrane region" description="Helical" evidence="1">
    <location>
        <begin position="158"/>
        <end position="181"/>
    </location>
</feature>
<dbReference type="Proteomes" id="UP000029844">
    <property type="component" value="Unassembled WGS sequence"/>
</dbReference>
<dbReference type="OrthoDB" id="1652078at2"/>
<dbReference type="GO" id="GO:0042802">
    <property type="term" value="F:identical protein binding"/>
    <property type="evidence" value="ECO:0007669"/>
    <property type="project" value="TreeGrafter"/>
</dbReference>
<evidence type="ECO:0000313" key="3">
    <source>
        <dbReference type="EMBL" id="KGL43496.1"/>
    </source>
</evidence>
<keyword evidence="1" id="KW-0472">Membrane</keyword>
<feature type="domain" description="Sensor histidine kinase NatK-like C-terminal" evidence="2">
    <location>
        <begin position="327"/>
        <end position="424"/>
    </location>
</feature>
<feature type="transmembrane region" description="Helical" evidence="1">
    <location>
        <begin position="53"/>
        <end position="71"/>
    </location>
</feature>
<protein>
    <recommendedName>
        <fullName evidence="2">Sensor histidine kinase NatK-like C-terminal domain-containing protein</fullName>
    </recommendedName>
</protein>
<feature type="transmembrane region" description="Helical" evidence="1">
    <location>
        <begin position="30"/>
        <end position="47"/>
    </location>
</feature>
<dbReference type="eggNOG" id="COG3290">
    <property type="taxonomic scope" value="Bacteria"/>
</dbReference>
<dbReference type="Gene3D" id="3.30.565.10">
    <property type="entry name" value="Histidine kinase-like ATPase, C-terminal domain"/>
    <property type="match status" value="1"/>
</dbReference>
<dbReference type="AlphaFoldDB" id="A0A099WFU0"/>
<feature type="transmembrane region" description="Helical" evidence="1">
    <location>
        <begin position="187"/>
        <end position="209"/>
    </location>
</feature>
<keyword evidence="1" id="KW-0812">Transmembrane</keyword>
<reference evidence="3 4" key="1">
    <citation type="submission" date="2014-05" db="EMBL/GenBank/DDBJ databases">
        <title>Novel Listeriaceae from food processing environments.</title>
        <authorList>
            <person name="den Bakker H.C."/>
        </authorList>
    </citation>
    <scope>NUCLEOTIDE SEQUENCE [LARGE SCALE GENOMIC DNA]</scope>
    <source>
        <strain evidence="3 4">FSL A5-0281</strain>
    </source>
</reference>
<evidence type="ECO:0000256" key="1">
    <source>
        <dbReference type="SAM" id="Phobius"/>
    </source>
</evidence>
<dbReference type="EMBL" id="JNFA01000005">
    <property type="protein sequence ID" value="KGL43496.1"/>
    <property type="molecule type" value="Genomic_DNA"/>
</dbReference>
<feature type="transmembrane region" description="Helical" evidence="1">
    <location>
        <begin position="78"/>
        <end position="100"/>
    </location>
</feature>